<dbReference type="PANTHER" id="PTHR10963">
    <property type="entry name" value="GLYCOSYL HYDROLASE-RELATED"/>
    <property type="match status" value="1"/>
</dbReference>
<dbReference type="PANTHER" id="PTHR10963:SF55">
    <property type="entry name" value="GLYCOSIDE HYDROLASE FAMILY 16 PROTEIN"/>
    <property type="match status" value="1"/>
</dbReference>
<dbReference type="InterPro" id="IPR050546">
    <property type="entry name" value="Glycosyl_Hydrlase_16"/>
</dbReference>
<proteinExistence type="inferred from homology"/>
<keyword evidence="4" id="KW-1185">Reference proteome</keyword>
<comment type="similarity">
    <text evidence="1">Belongs to the glycosyl hydrolase 16 family.</text>
</comment>
<dbReference type="Pfam" id="PF00722">
    <property type="entry name" value="Glyco_hydro_16"/>
    <property type="match status" value="1"/>
</dbReference>
<sequence>METHSLYAMKRALLSLTMLFSLGIFTAITPSCRQVVLYPLDPVVSAIVCQTDESNLCSFDYATSADSLLAKDGWGKAFDDNFDKSPADPTNPNWRLWIGGSFNNELQLYTNNPENIAVTKDFEKTANNLLVIKAKKRKVKGYKYRQDIDETWKEFDFTSARIESKALFMLNDITSQLRVAARIKLPTGYGMGASFWSYGDNWPTNGGIAIIQARGHDPYNFQNAYFYDDVLYRELIPQEGRTITSTTNLTDRWHVYEMIWQKDTLTFLLDGQVIDTKQGDYVANLFEKPQRITLNQVVGGDLFLRENTLPTADQIVLNGNEGIMQVDWVKVYAKN</sequence>
<organism evidence="3 4">
    <name type="scientific">Spirosoma fluviale</name>
    <dbReference type="NCBI Taxonomy" id="1597977"/>
    <lineage>
        <taxon>Bacteria</taxon>
        <taxon>Pseudomonadati</taxon>
        <taxon>Bacteroidota</taxon>
        <taxon>Cytophagia</taxon>
        <taxon>Cytophagales</taxon>
        <taxon>Cytophagaceae</taxon>
        <taxon>Spirosoma</taxon>
    </lineage>
</organism>
<name>A0A286FZK7_9BACT</name>
<reference evidence="4" key="1">
    <citation type="submission" date="2017-09" db="EMBL/GenBank/DDBJ databases">
        <authorList>
            <person name="Varghese N."/>
            <person name="Submissions S."/>
        </authorList>
    </citation>
    <scope>NUCLEOTIDE SEQUENCE [LARGE SCALE GENOMIC DNA]</scope>
    <source>
        <strain evidence="4">DSM 29961</strain>
    </source>
</reference>
<dbReference type="EMBL" id="OCNH01000002">
    <property type="protein sequence ID" value="SOD88638.1"/>
    <property type="molecule type" value="Genomic_DNA"/>
</dbReference>
<dbReference type="CDD" id="cd08023">
    <property type="entry name" value="GH16_laminarinase_like"/>
    <property type="match status" value="1"/>
</dbReference>
<accession>A0A286FZK7</accession>
<dbReference type="GO" id="GO:0005975">
    <property type="term" value="P:carbohydrate metabolic process"/>
    <property type="evidence" value="ECO:0007669"/>
    <property type="project" value="InterPro"/>
</dbReference>
<dbReference type="PROSITE" id="PS51762">
    <property type="entry name" value="GH16_2"/>
    <property type="match status" value="1"/>
</dbReference>
<dbReference type="Proteomes" id="UP000219452">
    <property type="component" value="Unassembled WGS sequence"/>
</dbReference>
<evidence type="ECO:0000313" key="4">
    <source>
        <dbReference type="Proteomes" id="UP000219452"/>
    </source>
</evidence>
<dbReference type="InterPro" id="IPR013320">
    <property type="entry name" value="ConA-like_dom_sf"/>
</dbReference>
<protein>
    <submittedName>
        <fullName evidence="3">Beta-glucanase, GH16 family</fullName>
    </submittedName>
</protein>
<evidence type="ECO:0000313" key="3">
    <source>
        <dbReference type="EMBL" id="SOD88638.1"/>
    </source>
</evidence>
<dbReference type="SUPFAM" id="SSF49899">
    <property type="entry name" value="Concanavalin A-like lectins/glucanases"/>
    <property type="match status" value="1"/>
</dbReference>
<evidence type="ECO:0000259" key="2">
    <source>
        <dbReference type="PROSITE" id="PS51762"/>
    </source>
</evidence>
<dbReference type="Gene3D" id="2.60.120.200">
    <property type="match status" value="1"/>
</dbReference>
<evidence type="ECO:0000256" key="1">
    <source>
        <dbReference type="ARBA" id="ARBA00006865"/>
    </source>
</evidence>
<gene>
    <name evidence="3" type="ORF">SAMN06269250_2767</name>
</gene>
<feature type="domain" description="GH16" evidence="2">
    <location>
        <begin position="72"/>
        <end position="335"/>
    </location>
</feature>
<dbReference type="AlphaFoldDB" id="A0A286FZK7"/>
<dbReference type="InterPro" id="IPR000757">
    <property type="entry name" value="Beta-glucanase-like"/>
</dbReference>
<dbReference type="GO" id="GO:0004553">
    <property type="term" value="F:hydrolase activity, hydrolyzing O-glycosyl compounds"/>
    <property type="evidence" value="ECO:0007669"/>
    <property type="project" value="InterPro"/>
</dbReference>